<dbReference type="InterPro" id="IPR018709">
    <property type="entry name" value="CoA_activase_DUF2229"/>
</dbReference>
<dbReference type="SUPFAM" id="SSF53067">
    <property type="entry name" value="Actin-like ATPase domain"/>
    <property type="match status" value="2"/>
</dbReference>
<protein>
    <submittedName>
        <fullName evidence="3">2-hydroxyglutaryl-CoA dehydratase</fullName>
    </submittedName>
</protein>
<feature type="domain" description="ATPase BadF/BadG/BcrA/BcrD type" evidence="1">
    <location>
        <begin position="325"/>
        <end position="579"/>
    </location>
</feature>
<dbReference type="Proteomes" id="UP000274920">
    <property type="component" value="Unassembled WGS sequence"/>
</dbReference>
<dbReference type="Pfam" id="PF09989">
    <property type="entry name" value="DUF2229"/>
    <property type="match status" value="1"/>
</dbReference>
<sequence length="1445" mass="160018">MNLNDLYSLGIDIGSTTVKIAVLNSSREILFSDYERHFANIQETLSDLLGRALYALGSIRVSPVITGSGGLTLATHLGVPFVQEVIAVSSALQDYAPQTDVAIELGGEDAKIIYFEGGNVEQRMNGVCAGGTGSFIDQMASLLQTDASGLNAYAKNYKALYSIAARCGVFAKSDIQPLINEGASKEDLAASIFQAVVNQTISGLACGKPIRGHVAFLGGPLHFLSELREAFVRTLKLDDEHTIVPYQSHLFAAIGSALNAKPESAKVPLRELQERLAGKIQMEFEVDRMEPLFASTKEYEAFISRHNRHQVPIKDLSSYKGNAFLGIDAGSTTTKAALVGEDGTLLYSFYHNNEGDPLGTTIRAVKDIYSQLPEDVRIVHSCSTGYGEALIKAALLLDEGEVETVSHYYAASYFEPDVDCILDIGGQDMKCIKIKNQTVDSVQLNEACSSGCGSFIETFAKSLNYTVEDFAHEALYARNPIDLGTRCTVFMNSKVKQAQKEGAEVADISAGLAYSVIKNALFKVIKVSDASELGSHIVVQGGTFYNNAVLRSFEKIADCEAIRPDIAGIMGAFGAALIARERYTECEGTTMLSIEEIQALEYSTTMTKCRGCTNNCRLTVSHFSGGRRFITGNRCERGLGKEKPVNQMPNLFDYKMKRYFGYTPLEKEEAVHGAIGIPRVLNIYENYPFWFTFFTKLKFRVVLSPASTRKIYELGIESIPSESECYPAKLAHGHIQWLINEGVRHIFYPSVPFERNEFEDANNHYNCPIVTSYPENIKNNMDPIVKGEVDFIHPFLSLKDEETISYRLVEELAKKFSLSEEEIRAAVHDAWTELSACREDMRKKGEETVQFLKDTGNRGIVLAGRPYHIDPEVNHGLPELITSYNIAVLTEDSVSHLHAVERPLNVMDQWMYHSRLYAAANYVKTTDNLDLIQLNSFGCGLDAVTTDQVAEILTNSDKIYTSLKIDEVNNLGAARIRVRSLLAAIRVREQRNTKRNICPASIEKVPFTKEMRRTYTILCPQMSPMHFELLEPAFRASGYNIAVLPNDNKQAVDVGLKYVNNDACYPSLMVVGQIMEAILSGRYDTDHLAVIITQTGGGCRASNYIGFIRRALKKAGYSHIPVISLNLSGLEENPGFKLTPVLVLRGIYALVLGDIFMKCVYRMRPYETVPGSTNAMHRKWADTAKQYLAQAYPSRSGFKKLCRDIIRDFDSLEVLDTQKPRVGVVGEILVKFLPAANNYLVELLESEGAEAVVPDLLDFLMYCFYNQNFKVSHLGMEKSKAKIGNLGIKALEWFRAPATKAFEESVHFAPPTPIEKLAEMASGIVSLGNQTGEGWFLTGEMLELIHSGTENIVCTQPFACLPNHVVGKGVIKELRRLYPQSNVVAIDFDPGASEVNQLNRIKLMLSTANKNLEIDSGSRSEEGGPAKDADLSSFPLKKNYNYGRL</sequence>
<reference evidence="3" key="1">
    <citation type="submission" date="2018-10" db="EMBL/GenBank/DDBJ databases">
        <title>Schaedlerella arabinophila gen. nov. sp. nov., isolated from the mouse intestinal tract and comparative analysis with the genome of the closely related altered Schaedler flora strain ASF502.</title>
        <authorList>
            <person name="Miyake S."/>
            <person name="Soh M."/>
            <person name="Seedorf H."/>
        </authorList>
    </citation>
    <scope>NUCLEOTIDE SEQUENCE [LARGE SCALE GENOMIC DNA]</scope>
    <source>
        <strain evidence="3">DSM 106076</strain>
    </source>
</reference>
<dbReference type="EMBL" id="RHJS01000002">
    <property type="protein sequence ID" value="RRK31769.1"/>
    <property type="molecule type" value="Genomic_DNA"/>
</dbReference>
<dbReference type="InterPro" id="IPR002731">
    <property type="entry name" value="ATPase_BadF"/>
</dbReference>
<evidence type="ECO:0000313" key="3">
    <source>
        <dbReference type="EMBL" id="RRK31769.1"/>
    </source>
</evidence>
<dbReference type="RefSeq" id="WP_125127380.1">
    <property type="nucleotide sequence ID" value="NZ_RHJS01000002.1"/>
</dbReference>
<proteinExistence type="predicted"/>
<dbReference type="CDD" id="cd24035">
    <property type="entry name" value="ASKHA_NBD_O66634-like_rpt2"/>
    <property type="match status" value="1"/>
</dbReference>
<evidence type="ECO:0000259" key="1">
    <source>
        <dbReference type="Pfam" id="PF01869"/>
    </source>
</evidence>
<dbReference type="Gene3D" id="3.30.420.40">
    <property type="match status" value="4"/>
</dbReference>
<keyword evidence="4" id="KW-1185">Reference proteome</keyword>
<evidence type="ECO:0000313" key="4">
    <source>
        <dbReference type="Proteomes" id="UP000274920"/>
    </source>
</evidence>
<dbReference type="Pfam" id="PF01869">
    <property type="entry name" value="BcrAD_BadFG"/>
    <property type="match status" value="2"/>
</dbReference>
<dbReference type="InterPro" id="IPR051805">
    <property type="entry name" value="Dehydratase_Activator_Redct"/>
</dbReference>
<accession>A0A3R8JMY3</accession>
<dbReference type="PANTHER" id="PTHR32329:SF4">
    <property type="entry name" value="ACTIVATOR OF 2-HYDROXYACYL-COA DEHYDRATASE"/>
    <property type="match status" value="1"/>
</dbReference>
<feature type="domain" description="DUF2229" evidence="2">
    <location>
        <begin position="675"/>
        <end position="894"/>
    </location>
</feature>
<name>A0A3R8JMY3_9FIRM</name>
<feature type="domain" description="ATPase BadF/BadG/BcrA/BcrD type" evidence="1">
    <location>
        <begin position="9"/>
        <end position="259"/>
    </location>
</feature>
<evidence type="ECO:0000259" key="2">
    <source>
        <dbReference type="Pfam" id="PF09989"/>
    </source>
</evidence>
<dbReference type="InterPro" id="IPR043129">
    <property type="entry name" value="ATPase_NBD"/>
</dbReference>
<organism evidence="3 4">
    <name type="scientific">Schaedlerella arabinosiphila</name>
    <dbReference type="NCBI Taxonomy" id="2044587"/>
    <lineage>
        <taxon>Bacteria</taxon>
        <taxon>Bacillati</taxon>
        <taxon>Bacillota</taxon>
        <taxon>Clostridia</taxon>
        <taxon>Lachnospirales</taxon>
        <taxon>Lachnospiraceae</taxon>
        <taxon>Schaedlerella</taxon>
    </lineage>
</organism>
<comment type="caution">
    <text evidence="3">The sequence shown here is derived from an EMBL/GenBank/DDBJ whole genome shotgun (WGS) entry which is preliminary data.</text>
</comment>
<dbReference type="PANTHER" id="PTHR32329">
    <property type="entry name" value="BIFUNCTIONAL PROTEIN [INCLUDES 2-HYDROXYACYL-COA DEHYDRATASE (N-TER) AND ITS ACTIVATOR DOMAIN (C_TERM)-RELATED"/>
    <property type="match status" value="1"/>
</dbReference>
<dbReference type="CDD" id="cd24034">
    <property type="entry name" value="ASKHA_NBD_O66634-like_rpt1"/>
    <property type="match status" value="1"/>
</dbReference>
<gene>
    <name evidence="3" type="ORF">EBB54_10625</name>
</gene>